<evidence type="ECO:0000313" key="2">
    <source>
        <dbReference type="Proteomes" id="UP000559653"/>
    </source>
</evidence>
<evidence type="ECO:0000313" key="1">
    <source>
        <dbReference type="EMBL" id="MBA4452827.1"/>
    </source>
</evidence>
<dbReference type="EMBL" id="JACEMZ010000046">
    <property type="protein sequence ID" value="MBA4452827.1"/>
    <property type="molecule type" value="Genomic_DNA"/>
</dbReference>
<proteinExistence type="predicted"/>
<dbReference type="Proteomes" id="UP000559653">
    <property type="component" value="Unassembled WGS sequence"/>
</dbReference>
<accession>A0AC60W034</accession>
<comment type="caution">
    <text evidence="1">The sequence shown here is derived from an EMBL/GenBank/DDBJ whole genome shotgun (WGS) entry which is preliminary data.</text>
</comment>
<protein>
    <submittedName>
        <fullName evidence="1">Uncharacterized protein</fullName>
    </submittedName>
</protein>
<name>A0AC60W034_9ARCH</name>
<reference evidence="1 2" key="1">
    <citation type="journal article" date="2020" name="Appl. Environ. Microbiol.">
        <title>Genomic Characteristics of a Novel Species of Ammonia-Oxidizing Archaea from the Jiulong River Estuary.</title>
        <authorList>
            <person name="Zou D."/>
            <person name="Wan R."/>
            <person name="Han L."/>
            <person name="Xu M.N."/>
            <person name="Liu Y."/>
            <person name="Liu H."/>
            <person name="Kao S.J."/>
            <person name="Li M."/>
        </authorList>
    </citation>
    <scope>NUCLEOTIDE SEQUENCE [LARGE SCALE GENOMIC DNA]</scope>
    <source>
        <strain evidence="1">W1bin1</strain>
    </source>
</reference>
<gene>
    <name evidence="1" type="ORF">H2B03_06655</name>
</gene>
<sequence>MYESLKLSIQSLQKSKYGKGNKKKLSAIMHALNRANSIFNSDKQNQTNPESIKQISFRNVSSEEQVPRILDEFMDDFEKECLEKDNGNAKNYSLFSVTSYKIIRTLDSGKRRGLLSAHALNRLNKMFVKHPVKYSKQAIRDPLGLAFVITELAIDIEKNLSIPYEFDQTILDQMAPLLQRYYVQYDDTVRTILEEFSSMPKFKLVIEIGEKHKELIEKFLDYSIARLPLETRIKKAKSILEKIIAEEVDSVALGYYENLKLTFSDETLRPHLSKIAKEMPKTNRRFANTILEEVSAL</sequence>
<organism evidence="1 2">
    <name type="scientific">Candidatus Nitrosomaritimum aestuariumsis</name>
    <dbReference type="NCBI Taxonomy" id="3342354"/>
    <lineage>
        <taxon>Archaea</taxon>
        <taxon>Nitrososphaerota</taxon>
        <taxon>Nitrososphaeria</taxon>
        <taxon>Nitrosopumilales</taxon>
        <taxon>Nitrosopumilaceae</taxon>
        <taxon>Candidatus Nitrosomaritimum</taxon>
    </lineage>
</organism>